<keyword evidence="1" id="KW-0547">Nucleotide-binding</keyword>
<dbReference type="Pfam" id="PF00158">
    <property type="entry name" value="Sigma54_activat"/>
    <property type="match status" value="1"/>
</dbReference>
<dbReference type="Pfam" id="PF25601">
    <property type="entry name" value="AAA_lid_14"/>
    <property type="match status" value="1"/>
</dbReference>
<dbReference type="CDD" id="cd00009">
    <property type="entry name" value="AAA"/>
    <property type="match status" value="1"/>
</dbReference>
<dbReference type="Gene3D" id="1.10.10.60">
    <property type="entry name" value="Homeodomain-like"/>
    <property type="match status" value="1"/>
</dbReference>
<dbReference type="InterPro" id="IPR003593">
    <property type="entry name" value="AAA+_ATPase"/>
</dbReference>
<dbReference type="SUPFAM" id="SSF52540">
    <property type="entry name" value="P-loop containing nucleoside triphosphate hydrolases"/>
    <property type="match status" value="1"/>
</dbReference>
<dbReference type="InterPro" id="IPR025943">
    <property type="entry name" value="Sigma_54_int_dom_ATP-bd_2"/>
</dbReference>
<evidence type="ECO:0000256" key="3">
    <source>
        <dbReference type="ARBA" id="ARBA00023015"/>
    </source>
</evidence>
<feature type="domain" description="PAS" evidence="7">
    <location>
        <begin position="13"/>
        <end position="61"/>
    </location>
</feature>
<dbReference type="PROSITE" id="PS00688">
    <property type="entry name" value="SIGMA54_INTERACT_3"/>
    <property type="match status" value="1"/>
</dbReference>
<dbReference type="InterPro" id="IPR002197">
    <property type="entry name" value="HTH_Fis"/>
</dbReference>
<evidence type="ECO:0000256" key="2">
    <source>
        <dbReference type="ARBA" id="ARBA00022840"/>
    </source>
</evidence>
<dbReference type="GO" id="GO:0006355">
    <property type="term" value="P:regulation of DNA-templated transcription"/>
    <property type="evidence" value="ECO:0007669"/>
    <property type="project" value="InterPro"/>
</dbReference>
<protein>
    <submittedName>
        <fullName evidence="8">PAS domain S-box protein</fullName>
    </submittedName>
</protein>
<dbReference type="CDD" id="cd00130">
    <property type="entry name" value="PAS"/>
    <property type="match status" value="1"/>
</dbReference>
<dbReference type="FunFam" id="3.40.50.300:FF:000006">
    <property type="entry name" value="DNA-binding transcriptional regulator NtrC"/>
    <property type="match status" value="1"/>
</dbReference>
<comment type="caution">
    <text evidence="8">The sequence shown here is derived from an EMBL/GenBank/DDBJ whole genome shotgun (WGS) entry which is preliminary data.</text>
</comment>
<evidence type="ECO:0000256" key="5">
    <source>
        <dbReference type="ARBA" id="ARBA00023163"/>
    </source>
</evidence>
<dbReference type="PROSITE" id="PS00675">
    <property type="entry name" value="SIGMA54_INTERACT_1"/>
    <property type="match status" value="1"/>
</dbReference>
<evidence type="ECO:0000313" key="9">
    <source>
        <dbReference type="Proteomes" id="UP000267430"/>
    </source>
</evidence>
<dbReference type="PROSITE" id="PS50112">
    <property type="entry name" value="PAS"/>
    <property type="match status" value="1"/>
</dbReference>
<dbReference type="Pfam" id="PF08448">
    <property type="entry name" value="PAS_4"/>
    <property type="match status" value="1"/>
</dbReference>
<dbReference type="PROSITE" id="PS50045">
    <property type="entry name" value="SIGMA54_INTERACT_4"/>
    <property type="match status" value="1"/>
</dbReference>
<keyword evidence="3" id="KW-0805">Transcription regulation</keyword>
<feature type="domain" description="Sigma-54 factor interaction" evidence="6">
    <location>
        <begin position="161"/>
        <end position="389"/>
    </location>
</feature>
<dbReference type="PANTHER" id="PTHR32071">
    <property type="entry name" value="TRANSCRIPTIONAL REGULATORY PROTEIN"/>
    <property type="match status" value="1"/>
</dbReference>
<dbReference type="GO" id="GO:0043565">
    <property type="term" value="F:sequence-specific DNA binding"/>
    <property type="evidence" value="ECO:0007669"/>
    <property type="project" value="InterPro"/>
</dbReference>
<dbReference type="InterPro" id="IPR027417">
    <property type="entry name" value="P-loop_NTPase"/>
</dbReference>
<dbReference type="SUPFAM" id="SSF55785">
    <property type="entry name" value="PYP-like sensor domain (PAS domain)"/>
    <property type="match status" value="1"/>
</dbReference>
<dbReference type="EMBL" id="RYZZ01000001">
    <property type="protein sequence ID" value="RUQ32599.1"/>
    <property type="molecule type" value="Genomic_DNA"/>
</dbReference>
<dbReference type="PANTHER" id="PTHR32071:SF74">
    <property type="entry name" value="TRANSCRIPTIONAL ACTIVATOR ROCR"/>
    <property type="match status" value="1"/>
</dbReference>
<dbReference type="InterPro" id="IPR035965">
    <property type="entry name" value="PAS-like_dom_sf"/>
</dbReference>
<dbReference type="InterPro" id="IPR009057">
    <property type="entry name" value="Homeodomain-like_sf"/>
</dbReference>
<dbReference type="InterPro" id="IPR025944">
    <property type="entry name" value="Sigma_54_int_dom_CS"/>
</dbReference>
<dbReference type="AlphaFoldDB" id="A0A3S0U8W7"/>
<dbReference type="Gene3D" id="1.10.8.60">
    <property type="match status" value="1"/>
</dbReference>
<sequence>MRSEIVSAEQYNTREVLEAILTSIDEGIHVIDTKGTTVFYNQVAADNDGMEISEVLGRPLLETFPSLTRRSSTLLKVISSGKPITYKGQSYVNLHGKMVETMNTTLPIFVEGDLIGAVEIAKDVSRLRVLSERLLDLESSMTKQKKKPTNHNGAIYTFTDILTVSAQFLHIIEQGKKAADSSSSVLVFGESGVGKELFVQSIHNESSRRKGPFIAQNCAALPDSLLESLLFGTAKGSYTGAMDRQGLFELADGGTLFLDELQSMPIELQSKLLRVLEDGLVRRIGAMKSTSVDVRVIAAMNIYPEEALKENKLRADLFYRLNVMSYRLPSLQERKEDILLLSENFISTFNQNLGKAVKELDLKVKSAFLHYHWPGNVRELKHTIEYMMNVTEGTVLTENELPVFFNGFSGSKNWKDAPLLPLREAVKKTEEELIQQALIQTNGNVLQASKILEIPRQTLQYKIKKRGRLTGQLNERE</sequence>
<evidence type="ECO:0000259" key="6">
    <source>
        <dbReference type="PROSITE" id="PS50045"/>
    </source>
</evidence>
<dbReference type="OrthoDB" id="9771372at2"/>
<keyword evidence="4" id="KW-0238">DNA-binding</keyword>
<gene>
    <name evidence="8" type="ORF">ELQ35_00435</name>
</gene>
<dbReference type="InterPro" id="IPR000014">
    <property type="entry name" value="PAS"/>
</dbReference>
<dbReference type="InterPro" id="IPR002078">
    <property type="entry name" value="Sigma_54_int"/>
</dbReference>
<dbReference type="PRINTS" id="PR01590">
    <property type="entry name" value="HTHFIS"/>
</dbReference>
<accession>A0A3S0U8W7</accession>
<evidence type="ECO:0000256" key="4">
    <source>
        <dbReference type="ARBA" id="ARBA00023125"/>
    </source>
</evidence>
<dbReference type="GO" id="GO:0005524">
    <property type="term" value="F:ATP binding"/>
    <property type="evidence" value="ECO:0007669"/>
    <property type="project" value="UniProtKB-KW"/>
</dbReference>
<dbReference type="InterPro" id="IPR025662">
    <property type="entry name" value="Sigma_54_int_dom_ATP-bd_1"/>
</dbReference>
<dbReference type="SMART" id="SM00382">
    <property type="entry name" value="AAA"/>
    <property type="match status" value="1"/>
</dbReference>
<dbReference type="Proteomes" id="UP000267430">
    <property type="component" value="Unassembled WGS sequence"/>
</dbReference>
<dbReference type="Gene3D" id="3.40.50.300">
    <property type="entry name" value="P-loop containing nucleotide triphosphate hydrolases"/>
    <property type="match status" value="1"/>
</dbReference>
<reference evidence="8 9" key="1">
    <citation type="submission" date="2018-12" db="EMBL/GenBank/DDBJ databases">
        <title>Bacillus chawlae sp. nov., Bacillus glennii sp. nov., and Bacillus saganii sp. nov. Isolated from the Vehicle Assembly Building at Kennedy Space Center where the Viking Spacecraft were Assembled.</title>
        <authorList>
            <person name="Seuylemezian A."/>
            <person name="Vaishampayan P."/>
        </authorList>
    </citation>
    <scope>NUCLEOTIDE SEQUENCE [LARGE SCALE GENOMIC DNA]</scope>
    <source>
        <strain evidence="8 9">L5</strain>
    </source>
</reference>
<dbReference type="Gene3D" id="3.30.450.20">
    <property type="entry name" value="PAS domain"/>
    <property type="match status" value="1"/>
</dbReference>
<evidence type="ECO:0000256" key="1">
    <source>
        <dbReference type="ARBA" id="ARBA00022741"/>
    </source>
</evidence>
<keyword evidence="2" id="KW-0067">ATP-binding</keyword>
<evidence type="ECO:0000259" key="7">
    <source>
        <dbReference type="PROSITE" id="PS50112"/>
    </source>
</evidence>
<organism evidence="8 9">
    <name type="scientific">Peribacillus cavernae</name>
    <dbReference type="NCBI Taxonomy" id="1674310"/>
    <lineage>
        <taxon>Bacteria</taxon>
        <taxon>Bacillati</taxon>
        <taxon>Bacillota</taxon>
        <taxon>Bacilli</taxon>
        <taxon>Bacillales</taxon>
        <taxon>Bacillaceae</taxon>
        <taxon>Peribacillus</taxon>
    </lineage>
</organism>
<name>A0A3S0U8W7_9BACI</name>
<dbReference type="InterPro" id="IPR013656">
    <property type="entry name" value="PAS_4"/>
</dbReference>
<dbReference type="InterPro" id="IPR058031">
    <property type="entry name" value="AAA_lid_NorR"/>
</dbReference>
<keyword evidence="9" id="KW-1185">Reference proteome</keyword>
<dbReference type="NCBIfam" id="TIGR00229">
    <property type="entry name" value="sensory_box"/>
    <property type="match status" value="1"/>
</dbReference>
<dbReference type="Pfam" id="PF02954">
    <property type="entry name" value="HTH_8"/>
    <property type="match status" value="1"/>
</dbReference>
<dbReference type="SUPFAM" id="SSF46689">
    <property type="entry name" value="Homeodomain-like"/>
    <property type="match status" value="1"/>
</dbReference>
<keyword evidence="5" id="KW-0804">Transcription</keyword>
<proteinExistence type="predicted"/>
<dbReference type="PROSITE" id="PS00676">
    <property type="entry name" value="SIGMA54_INTERACT_2"/>
    <property type="match status" value="1"/>
</dbReference>
<evidence type="ECO:0000313" key="8">
    <source>
        <dbReference type="EMBL" id="RUQ32599.1"/>
    </source>
</evidence>